<dbReference type="EMBL" id="JBEFKJ010000016">
    <property type="protein sequence ID" value="KAL2041640.1"/>
    <property type="molecule type" value="Genomic_DNA"/>
</dbReference>
<feature type="transmembrane region" description="Helical" evidence="5">
    <location>
        <begin position="79"/>
        <end position="97"/>
    </location>
</feature>
<feature type="transmembrane region" description="Helical" evidence="5">
    <location>
        <begin position="180"/>
        <end position="202"/>
    </location>
</feature>
<accession>A0ABR4A946</accession>
<dbReference type="InterPro" id="IPR004254">
    <property type="entry name" value="AdipoR/HlyIII-related"/>
</dbReference>
<gene>
    <name evidence="6" type="ORF">N7G274_005424</name>
</gene>
<feature type="transmembrane region" description="Helical" evidence="5">
    <location>
        <begin position="117"/>
        <end position="139"/>
    </location>
</feature>
<protein>
    <submittedName>
        <fullName evidence="6">Uncharacterized protein</fullName>
    </submittedName>
</protein>
<name>A0ABR4A946_9LECA</name>
<keyword evidence="2 5" id="KW-0812">Transmembrane</keyword>
<feature type="transmembrane region" description="Helical" evidence="5">
    <location>
        <begin position="243"/>
        <end position="262"/>
    </location>
</feature>
<comment type="caution">
    <text evidence="6">The sequence shown here is derived from an EMBL/GenBank/DDBJ whole genome shotgun (WGS) entry which is preliminary data.</text>
</comment>
<keyword evidence="3 5" id="KW-1133">Transmembrane helix</keyword>
<dbReference type="Pfam" id="PF03006">
    <property type="entry name" value="HlyIII"/>
    <property type="match status" value="1"/>
</dbReference>
<organism evidence="6 7">
    <name type="scientific">Stereocaulon virgatum</name>
    <dbReference type="NCBI Taxonomy" id="373712"/>
    <lineage>
        <taxon>Eukaryota</taxon>
        <taxon>Fungi</taxon>
        <taxon>Dikarya</taxon>
        <taxon>Ascomycota</taxon>
        <taxon>Pezizomycotina</taxon>
        <taxon>Lecanoromycetes</taxon>
        <taxon>OSLEUM clade</taxon>
        <taxon>Lecanoromycetidae</taxon>
        <taxon>Lecanorales</taxon>
        <taxon>Lecanorineae</taxon>
        <taxon>Stereocaulaceae</taxon>
        <taxon>Stereocaulon</taxon>
    </lineage>
</organism>
<keyword evidence="4 5" id="KW-0472">Membrane</keyword>
<evidence type="ECO:0000256" key="5">
    <source>
        <dbReference type="SAM" id="Phobius"/>
    </source>
</evidence>
<proteinExistence type="predicted"/>
<dbReference type="PANTHER" id="PTHR20855:SF130">
    <property type="entry name" value="HAEMOLYSIN-III FAMILY PROTEIN"/>
    <property type="match status" value="1"/>
</dbReference>
<keyword evidence="7" id="KW-1185">Reference proteome</keyword>
<evidence type="ECO:0000313" key="7">
    <source>
        <dbReference type="Proteomes" id="UP001590950"/>
    </source>
</evidence>
<dbReference type="PANTHER" id="PTHR20855">
    <property type="entry name" value="ADIPOR/PROGESTIN RECEPTOR-RELATED"/>
    <property type="match status" value="1"/>
</dbReference>
<evidence type="ECO:0000256" key="2">
    <source>
        <dbReference type="ARBA" id="ARBA00022692"/>
    </source>
</evidence>
<feature type="transmembrane region" description="Helical" evidence="5">
    <location>
        <begin position="151"/>
        <end position="174"/>
    </location>
</feature>
<comment type="subcellular location">
    <subcellularLocation>
        <location evidence="1">Membrane</location>
        <topology evidence="1">Multi-pass membrane protein</topology>
    </subcellularLocation>
</comment>
<dbReference type="Proteomes" id="UP001590950">
    <property type="component" value="Unassembled WGS sequence"/>
</dbReference>
<evidence type="ECO:0000256" key="1">
    <source>
        <dbReference type="ARBA" id="ARBA00004141"/>
    </source>
</evidence>
<reference evidence="6 7" key="1">
    <citation type="submission" date="2024-09" db="EMBL/GenBank/DDBJ databases">
        <title>Rethinking Asexuality: The Enigmatic Case of Functional Sexual Genes in Lepraria (Stereocaulaceae).</title>
        <authorList>
            <person name="Doellman M."/>
            <person name="Sun Y."/>
            <person name="Barcenas-Pena A."/>
            <person name="Lumbsch H.T."/>
            <person name="Grewe F."/>
        </authorList>
    </citation>
    <scope>NUCLEOTIDE SEQUENCE [LARGE SCALE GENOMIC DNA]</scope>
    <source>
        <strain evidence="6 7">Mercado 3170</strain>
    </source>
</reference>
<feature type="transmembrane region" description="Helical" evidence="5">
    <location>
        <begin position="214"/>
        <end position="231"/>
    </location>
</feature>
<evidence type="ECO:0000256" key="4">
    <source>
        <dbReference type="ARBA" id="ARBA00023136"/>
    </source>
</evidence>
<sequence>MHASQTLVEHDVFSSGKDIALRAVQVGCDAARSFQHTLSWENIPSWMQSDPYIRRGYRRQLNSFSACLRSIFHLHNESVNIWSHLLPTLFYLSVLLATDYSILHNGIDISTADNAVIQTYVFGSITCLIFSAWFHIVAAHSEQVAMRFLKLDYLGILLNVAACATTFIYAGLYGKPNLQAFYISLFVICTTTVLSLIVSPLADGPEAAVWRTSLFIGLAASGFAPVAHMAIIEGTAGLQNFPIQKWCIMALFYLAGAAFYNLRVPEKFSPGTFDIWVSEPRRNHLNPSERNRSLQADKNVVCGI</sequence>
<evidence type="ECO:0000313" key="6">
    <source>
        <dbReference type="EMBL" id="KAL2041640.1"/>
    </source>
</evidence>
<evidence type="ECO:0000256" key="3">
    <source>
        <dbReference type="ARBA" id="ARBA00022989"/>
    </source>
</evidence>